<dbReference type="CDD" id="cd06183">
    <property type="entry name" value="cyt_b5_reduct_like"/>
    <property type="match status" value="1"/>
</dbReference>
<keyword evidence="17" id="KW-1185">Reference proteome</keyword>
<keyword evidence="14" id="KW-0812">Transmembrane</keyword>
<dbReference type="FunFam" id="2.40.30.10:FF:000021">
    <property type="entry name" value="NADH-cytochrome b5 reductase"/>
    <property type="match status" value="1"/>
</dbReference>
<dbReference type="FunCoup" id="A0A482WZB7">
    <property type="interactions" value="971"/>
</dbReference>
<keyword evidence="14" id="KW-0472">Membrane</keyword>
<evidence type="ECO:0000256" key="4">
    <source>
        <dbReference type="ARBA" id="ARBA00022630"/>
    </source>
</evidence>
<evidence type="ECO:0000256" key="9">
    <source>
        <dbReference type="ARBA" id="ARBA00023027"/>
    </source>
</evidence>
<comment type="caution">
    <text evidence="16">The sequence shown here is derived from an EMBL/GenBank/DDBJ whole genome shotgun (WGS) entry which is preliminary data.</text>
</comment>
<evidence type="ECO:0000256" key="2">
    <source>
        <dbReference type="ARBA" id="ARBA00006105"/>
    </source>
</evidence>
<keyword evidence="5 12" id="KW-0274">FAD</keyword>
<evidence type="ECO:0000256" key="13">
    <source>
        <dbReference type="RuleBase" id="RU361226"/>
    </source>
</evidence>
<dbReference type="PANTHER" id="PTHR19370:SF185">
    <property type="entry name" value="NADH-CYTOCHROME B5 REDUCTASE"/>
    <property type="match status" value="1"/>
</dbReference>
<protein>
    <recommendedName>
        <fullName evidence="13">NADH-cytochrome b5 reductase</fullName>
        <ecNumber evidence="13">1.6.2.2</ecNumber>
    </recommendedName>
</protein>
<feature type="binding site" evidence="12">
    <location>
        <position position="114"/>
    </location>
    <ligand>
        <name>FAD</name>
        <dbReference type="ChEBI" id="CHEBI:57692"/>
    </ligand>
</feature>
<evidence type="ECO:0000313" key="16">
    <source>
        <dbReference type="EMBL" id="RZF38823.1"/>
    </source>
</evidence>
<dbReference type="InParanoid" id="A0A482WZB7"/>
<dbReference type="SUPFAM" id="SSF52343">
    <property type="entry name" value="Ferredoxin reductase-like, C-terminal NADP-linked domain"/>
    <property type="match status" value="1"/>
</dbReference>
<dbReference type="SUPFAM" id="SSF63380">
    <property type="entry name" value="Riboflavin synthase domain-like"/>
    <property type="match status" value="1"/>
</dbReference>
<dbReference type="InterPro" id="IPR001709">
    <property type="entry name" value="Flavoprot_Pyr_Nucl_cyt_Rdtase"/>
</dbReference>
<dbReference type="InterPro" id="IPR008333">
    <property type="entry name" value="Cbr1-like_FAD-bd_dom"/>
</dbReference>
<evidence type="ECO:0000313" key="17">
    <source>
        <dbReference type="Proteomes" id="UP000291343"/>
    </source>
</evidence>
<dbReference type="Gene3D" id="3.40.50.80">
    <property type="entry name" value="Nucleotide-binding domain of ferredoxin-NADP reductase (FNR) module"/>
    <property type="match status" value="1"/>
</dbReference>
<evidence type="ECO:0000259" key="15">
    <source>
        <dbReference type="PROSITE" id="PS51384"/>
    </source>
</evidence>
<organism evidence="16 17">
    <name type="scientific">Laodelphax striatellus</name>
    <name type="common">Small brown planthopper</name>
    <name type="synonym">Delphax striatella</name>
    <dbReference type="NCBI Taxonomy" id="195883"/>
    <lineage>
        <taxon>Eukaryota</taxon>
        <taxon>Metazoa</taxon>
        <taxon>Ecdysozoa</taxon>
        <taxon>Arthropoda</taxon>
        <taxon>Hexapoda</taxon>
        <taxon>Insecta</taxon>
        <taxon>Pterygota</taxon>
        <taxon>Neoptera</taxon>
        <taxon>Paraneoptera</taxon>
        <taxon>Hemiptera</taxon>
        <taxon>Auchenorrhyncha</taxon>
        <taxon>Fulgoroidea</taxon>
        <taxon>Delphacidae</taxon>
        <taxon>Criomorphinae</taxon>
        <taxon>Laodelphax</taxon>
    </lineage>
</organism>
<dbReference type="PANTHER" id="PTHR19370">
    <property type="entry name" value="NADH-CYTOCHROME B5 REDUCTASE"/>
    <property type="match status" value="1"/>
</dbReference>
<keyword evidence="6" id="KW-0752">Steroid biosynthesis</keyword>
<evidence type="ECO:0000256" key="1">
    <source>
        <dbReference type="ARBA" id="ARBA00001974"/>
    </source>
</evidence>
<dbReference type="InterPro" id="IPR017938">
    <property type="entry name" value="Riboflavin_synthase-like_b-brl"/>
</dbReference>
<dbReference type="InterPro" id="IPR017927">
    <property type="entry name" value="FAD-bd_FR_type"/>
</dbReference>
<evidence type="ECO:0000256" key="11">
    <source>
        <dbReference type="ARBA" id="ARBA00023221"/>
    </source>
</evidence>
<evidence type="ECO:0000256" key="14">
    <source>
        <dbReference type="SAM" id="Phobius"/>
    </source>
</evidence>
<name>A0A482WZB7_LAOST</name>
<keyword evidence="4 12" id="KW-0285">Flavoprotein</keyword>
<dbReference type="STRING" id="195883.A0A482WZB7"/>
<dbReference type="PROSITE" id="PS51384">
    <property type="entry name" value="FAD_FR"/>
    <property type="match status" value="1"/>
</dbReference>
<evidence type="ECO:0000256" key="6">
    <source>
        <dbReference type="ARBA" id="ARBA00022955"/>
    </source>
</evidence>
<keyword evidence="6" id="KW-0443">Lipid metabolism</keyword>
<feature type="binding site" evidence="12">
    <location>
        <position position="131"/>
    </location>
    <ligand>
        <name>FAD</name>
        <dbReference type="ChEBI" id="CHEBI:57692"/>
    </ligand>
</feature>
<reference evidence="16 17" key="1">
    <citation type="journal article" date="2017" name="Gigascience">
        <title>Genome sequence of the small brown planthopper, Laodelphax striatellus.</title>
        <authorList>
            <person name="Zhu J."/>
            <person name="Jiang F."/>
            <person name="Wang X."/>
            <person name="Yang P."/>
            <person name="Bao Y."/>
            <person name="Zhao W."/>
            <person name="Wang W."/>
            <person name="Lu H."/>
            <person name="Wang Q."/>
            <person name="Cui N."/>
            <person name="Li J."/>
            <person name="Chen X."/>
            <person name="Luo L."/>
            <person name="Yu J."/>
            <person name="Kang L."/>
            <person name="Cui F."/>
        </authorList>
    </citation>
    <scope>NUCLEOTIDE SEQUENCE [LARGE SCALE GENOMIC DNA]</scope>
    <source>
        <strain evidence="16">Lst14</strain>
    </source>
</reference>
<comment type="catalytic activity">
    <reaction evidence="13">
        <text>2 Fe(III)-[cytochrome b5] + NADH = 2 Fe(II)-[cytochrome b5] + NAD(+) + H(+)</text>
        <dbReference type="Rhea" id="RHEA:46680"/>
        <dbReference type="Rhea" id="RHEA-COMP:10438"/>
        <dbReference type="Rhea" id="RHEA-COMP:10439"/>
        <dbReference type="ChEBI" id="CHEBI:15378"/>
        <dbReference type="ChEBI" id="CHEBI:29033"/>
        <dbReference type="ChEBI" id="CHEBI:29034"/>
        <dbReference type="ChEBI" id="CHEBI:57540"/>
        <dbReference type="ChEBI" id="CHEBI:57945"/>
        <dbReference type="EC" id="1.6.2.2"/>
    </reaction>
</comment>
<dbReference type="PRINTS" id="PR00406">
    <property type="entry name" value="CYTB5RDTASE"/>
</dbReference>
<keyword evidence="3" id="KW-0444">Lipid biosynthesis</keyword>
<feature type="binding site" evidence="12">
    <location>
        <position position="133"/>
    </location>
    <ligand>
        <name>FAD</name>
        <dbReference type="ChEBI" id="CHEBI:57692"/>
    </ligand>
</feature>
<dbReference type="GO" id="GO:0005739">
    <property type="term" value="C:mitochondrion"/>
    <property type="evidence" value="ECO:0007669"/>
    <property type="project" value="TreeGrafter"/>
</dbReference>
<evidence type="ECO:0000256" key="12">
    <source>
        <dbReference type="PIRSR" id="PIRSR601834-1"/>
    </source>
</evidence>
<dbReference type="InterPro" id="IPR001834">
    <property type="entry name" value="CBR-like"/>
</dbReference>
<evidence type="ECO:0000256" key="5">
    <source>
        <dbReference type="ARBA" id="ARBA00022827"/>
    </source>
</evidence>
<comment type="cofactor">
    <cofactor evidence="1 12 13">
        <name>FAD</name>
        <dbReference type="ChEBI" id="CHEBI:57692"/>
    </cofactor>
</comment>
<dbReference type="GO" id="GO:0090524">
    <property type="term" value="F:cytochrome-b5 reductase activity, acting on NADH"/>
    <property type="evidence" value="ECO:0007669"/>
    <property type="project" value="UniProtKB-EC"/>
</dbReference>
<dbReference type="Pfam" id="PF00970">
    <property type="entry name" value="FAD_binding_6"/>
    <property type="match status" value="1"/>
</dbReference>
<dbReference type="OrthoDB" id="432685at2759"/>
<keyword evidence="7 13" id="KW-0560">Oxidoreductase</keyword>
<dbReference type="EC" id="1.6.2.2" evidence="13"/>
<evidence type="ECO:0000256" key="7">
    <source>
        <dbReference type="ARBA" id="ARBA00023002"/>
    </source>
</evidence>
<dbReference type="EMBL" id="QKKF02021603">
    <property type="protein sequence ID" value="RZF38823.1"/>
    <property type="molecule type" value="Genomic_DNA"/>
</dbReference>
<feature type="binding site" evidence="12">
    <location>
        <position position="97"/>
    </location>
    <ligand>
        <name>FAD</name>
        <dbReference type="ChEBI" id="CHEBI:57692"/>
    </ligand>
</feature>
<feature type="domain" description="FAD-binding FR-type" evidence="15">
    <location>
        <begin position="45"/>
        <end position="157"/>
    </location>
</feature>
<dbReference type="InterPro" id="IPR001433">
    <property type="entry name" value="OxRdtase_FAD/NAD-bd"/>
</dbReference>
<accession>A0A482WZB7</accession>
<dbReference type="Pfam" id="PF00175">
    <property type="entry name" value="NAD_binding_1"/>
    <property type="match status" value="1"/>
</dbReference>
<dbReference type="GO" id="GO:0016126">
    <property type="term" value="P:sterol biosynthetic process"/>
    <property type="evidence" value="ECO:0007669"/>
    <property type="project" value="UniProtKB-KW"/>
</dbReference>
<dbReference type="FunFam" id="3.40.50.80:FF:000005">
    <property type="entry name" value="NADH-cytochrome b5 reductase"/>
    <property type="match status" value="1"/>
</dbReference>
<keyword evidence="11" id="KW-0753">Steroid metabolism</keyword>
<evidence type="ECO:0000256" key="10">
    <source>
        <dbReference type="ARBA" id="ARBA00023166"/>
    </source>
</evidence>
<feature type="binding site" evidence="12">
    <location>
        <position position="190"/>
    </location>
    <ligand>
        <name>FAD</name>
        <dbReference type="ChEBI" id="CHEBI:57692"/>
    </ligand>
</feature>
<gene>
    <name evidence="16" type="ORF">LSTR_LSTR000526</name>
</gene>
<keyword evidence="9 13" id="KW-0520">NAD</keyword>
<keyword evidence="8" id="KW-0756">Sterol biosynthesis</keyword>
<proteinExistence type="inferred from homology"/>
<dbReference type="PRINTS" id="PR00371">
    <property type="entry name" value="FPNCR"/>
</dbReference>
<dbReference type="SMR" id="A0A482WZB7"/>
<dbReference type="AlphaFoldDB" id="A0A482WZB7"/>
<dbReference type="InterPro" id="IPR039261">
    <property type="entry name" value="FNR_nucleotide-bd"/>
</dbReference>
<evidence type="ECO:0000256" key="8">
    <source>
        <dbReference type="ARBA" id="ARBA00023011"/>
    </source>
</evidence>
<feature type="transmembrane region" description="Helical" evidence="14">
    <location>
        <begin position="12"/>
        <end position="31"/>
    </location>
</feature>
<feature type="binding site" evidence="12">
    <location>
        <position position="119"/>
    </location>
    <ligand>
        <name>FAD</name>
        <dbReference type="ChEBI" id="CHEBI:57692"/>
    </ligand>
</feature>
<comment type="similarity">
    <text evidence="2 13">Belongs to the flavoprotein pyridine nucleotide cytochrome reductase family.</text>
</comment>
<keyword evidence="10" id="KW-1207">Sterol metabolism</keyword>
<dbReference type="Proteomes" id="UP000291343">
    <property type="component" value="Unassembled WGS sequence"/>
</dbReference>
<feature type="binding site" evidence="12">
    <location>
        <position position="99"/>
    </location>
    <ligand>
        <name>FAD</name>
        <dbReference type="ChEBI" id="CHEBI:57692"/>
    </ligand>
</feature>
<dbReference type="Gene3D" id="2.40.30.10">
    <property type="entry name" value="Translation factors"/>
    <property type="match status" value="1"/>
</dbReference>
<keyword evidence="14" id="KW-1133">Transmembrane helix</keyword>
<evidence type="ECO:0000256" key="3">
    <source>
        <dbReference type="ARBA" id="ARBA00022516"/>
    </source>
</evidence>
<dbReference type="GO" id="GO:0071949">
    <property type="term" value="F:FAD binding"/>
    <property type="evidence" value="ECO:0007669"/>
    <property type="project" value="TreeGrafter"/>
</dbReference>
<feature type="binding site" evidence="12">
    <location>
        <position position="116"/>
    </location>
    <ligand>
        <name>FAD</name>
        <dbReference type="ChEBI" id="CHEBI:57692"/>
    </ligand>
</feature>
<sequence>MDDWFDGDKTFPVVIGLGIVVSTAVIVSYFFSKKKPSPKTLVDPTAMVSLPLIEKTVISHDTRKFRFGLPSDKHVLGLPVGQHIFVSAKIDGEPVIRSYTPVSSDEDHGFMDLVVKVYFKNVHPKFPDGGKLSQYLENLKIGDNIQVRGPSGRLQYLGKGRFSMKVLRKDPPTIVKVKKVAMIAGGTGITPMLQLVRYITKDPHDDTKMSLLFANQTEEDILLRPELEEVSAKHPEQFKLWYTVDRPTEGWKYSVGFISAEMIQDRLFPPSPDTLVLMCGPPPMVNFACQPNLEKLGYDSKLRFAY</sequence>